<evidence type="ECO:0000259" key="3">
    <source>
        <dbReference type="Pfam" id="PF04063"/>
    </source>
</evidence>
<dbReference type="Proteomes" id="UP001479436">
    <property type="component" value="Unassembled WGS sequence"/>
</dbReference>
<dbReference type="Pfam" id="PF04064">
    <property type="entry name" value="DUF384"/>
    <property type="match status" value="1"/>
</dbReference>
<organism evidence="5 6">
    <name type="scientific">Basidiobolus ranarum</name>
    <dbReference type="NCBI Taxonomy" id="34480"/>
    <lineage>
        <taxon>Eukaryota</taxon>
        <taxon>Fungi</taxon>
        <taxon>Fungi incertae sedis</taxon>
        <taxon>Zoopagomycota</taxon>
        <taxon>Entomophthoromycotina</taxon>
        <taxon>Basidiobolomycetes</taxon>
        <taxon>Basidiobolales</taxon>
        <taxon>Basidiobolaceae</taxon>
        <taxon>Basidiobolus</taxon>
    </lineage>
</organism>
<accession>A0ABR2WZK1</accession>
<dbReference type="Gene3D" id="1.25.10.10">
    <property type="entry name" value="Leucine-rich Repeat Variant"/>
    <property type="match status" value="1"/>
</dbReference>
<protein>
    <recommendedName>
        <fullName evidence="2">Protein HGH1 homolog</fullName>
    </recommendedName>
</protein>
<dbReference type="InterPro" id="IPR007206">
    <property type="entry name" value="Protein_HGH1_C"/>
</dbReference>
<feature type="domain" description="Protein HGH1 C-terminal" evidence="4">
    <location>
        <begin position="285"/>
        <end position="338"/>
    </location>
</feature>
<evidence type="ECO:0000256" key="2">
    <source>
        <dbReference type="ARBA" id="ARBA00014076"/>
    </source>
</evidence>
<proteinExistence type="inferred from homology"/>
<gene>
    <name evidence="5" type="primary">HGH1</name>
    <name evidence="5" type="ORF">K7432_003752</name>
</gene>
<dbReference type="Pfam" id="PF04063">
    <property type="entry name" value="DUF383"/>
    <property type="match status" value="1"/>
</dbReference>
<sequence>MEDQFVELTSFLNDPKAEVRQLAVKHVLSFTTKDSGYLPLFKKYATQVIGDLKKLCREPTLIAHDALSALINLSGDAEIIEHLDDMGFIKLLVLIIIIPKSILADVACMLLANISKSESVCVKLMEATSTPVDSLTKSHRVIDQLAEVFVKGYERQYNSNAEYHFLASVFANITTIPQGRSFFVEKAEDNEAPLTKITCFTEDSHVIRRGGVISTIKNCCFATQSHSDLLDEDQINILPSILLPLCGPEEFDLDDMDGMPEEVQLLPETKKREADPHLRSTLLEALVLLTTTREGREILRAKKVYPIVREVHLAEDDEEIQGVADRIVQMLMRDELPEEPKIVEDEDDQIVEM</sequence>
<dbReference type="InterPro" id="IPR016024">
    <property type="entry name" value="ARM-type_fold"/>
</dbReference>
<comment type="similarity">
    <text evidence="1">Belongs to the HGH1 family.</text>
</comment>
<comment type="caution">
    <text evidence="5">The sequence shown here is derived from an EMBL/GenBank/DDBJ whole genome shotgun (WGS) entry which is preliminary data.</text>
</comment>
<evidence type="ECO:0000259" key="4">
    <source>
        <dbReference type="Pfam" id="PF04064"/>
    </source>
</evidence>
<dbReference type="InterPro" id="IPR011989">
    <property type="entry name" value="ARM-like"/>
</dbReference>
<evidence type="ECO:0000313" key="6">
    <source>
        <dbReference type="Proteomes" id="UP001479436"/>
    </source>
</evidence>
<dbReference type="InterPro" id="IPR007205">
    <property type="entry name" value="Protein_HGH1_N"/>
</dbReference>
<reference evidence="5 6" key="1">
    <citation type="submission" date="2023-04" db="EMBL/GenBank/DDBJ databases">
        <title>Genome of Basidiobolus ranarum AG-B5.</title>
        <authorList>
            <person name="Stajich J.E."/>
            <person name="Carter-House D."/>
            <person name="Gryganskyi A."/>
        </authorList>
    </citation>
    <scope>NUCLEOTIDE SEQUENCE [LARGE SCALE GENOMIC DNA]</scope>
    <source>
        <strain evidence="5 6">AG-B5</strain>
    </source>
</reference>
<dbReference type="EMBL" id="JASJQH010000118">
    <property type="protein sequence ID" value="KAK9766856.1"/>
    <property type="molecule type" value="Genomic_DNA"/>
</dbReference>
<name>A0ABR2WZK1_9FUNG</name>
<evidence type="ECO:0000313" key="5">
    <source>
        <dbReference type="EMBL" id="KAK9766856.1"/>
    </source>
</evidence>
<feature type="domain" description="Protein HGH1 N-terminal" evidence="3">
    <location>
        <begin position="96"/>
        <end position="279"/>
    </location>
</feature>
<dbReference type="PANTHER" id="PTHR13387">
    <property type="entry name" value="PROTEIN HGH1 HOMOLOG"/>
    <property type="match status" value="1"/>
</dbReference>
<dbReference type="PANTHER" id="PTHR13387:SF9">
    <property type="entry name" value="PROTEIN HGH1 HOMOLOG"/>
    <property type="match status" value="1"/>
</dbReference>
<keyword evidence="6" id="KW-1185">Reference proteome</keyword>
<evidence type="ECO:0000256" key="1">
    <source>
        <dbReference type="ARBA" id="ARBA00006712"/>
    </source>
</evidence>
<dbReference type="SUPFAM" id="SSF48371">
    <property type="entry name" value="ARM repeat"/>
    <property type="match status" value="1"/>
</dbReference>
<dbReference type="InterPro" id="IPR039717">
    <property type="entry name" value="Hgh1"/>
</dbReference>